<dbReference type="PANTHER" id="PTHR38043:SF1">
    <property type="entry name" value="PROTEIN HEMX"/>
    <property type="match status" value="1"/>
</dbReference>
<dbReference type="AlphaFoldDB" id="A0A4Z0M301"/>
<name>A0A4Z0M301_9GAMM</name>
<organism evidence="3 4">
    <name type="scientific">Mangrovimicrobium sediminis</name>
    <dbReference type="NCBI Taxonomy" id="2562682"/>
    <lineage>
        <taxon>Bacteria</taxon>
        <taxon>Pseudomonadati</taxon>
        <taxon>Pseudomonadota</taxon>
        <taxon>Gammaproteobacteria</taxon>
        <taxon>Cellvibrionales</taxon>
        <taxon>Halieaceae</taxon>
        <taxon>Mangrovimicrobium</taxon>
    </lineage>
</organism>
<dbReference type="InterPro" id="IPR007470">
    <property type="entry name" value="HemX"/>
</dbReference>
<keyword evidence="2" id="KW-0472">Membrane</keyword>
<evidence type="ECO:0000256" key="2">
    <source>
        <dbReference type="SAM" id="Phobius"/>
    </source>
</evidence>
<gene>
    <name evidence="3" type="ORF">E4634_06990</name>
</gene>
<dbReference type="OrthoDB" id="5739852at2"/>
<keyword evidence="4" id="KW-1185">Reference proteome</keyword>
<feature type="compositionally biased region" description="Low complexity" evidence="1">
    <location>
        <begin position="26"/>
        <end position="53"/>
    </location>
</feature>
<sequence length="415" mass="44001">MSEKDNNGQVQDGDLTEPEATGAGDSSVASEPPPASAAAPEPAVSAAATASSAAAQPAAAMSGSNVGGNGGGKDGGKSGSSLPGWLALVLVLLVAGALGWSLQQALQRESQLSERVAQLEADAGGGNTELAETESRLRDAIAAARRSADGERATQAGKLDALSRRIESQAQLLDSISATDENSWLRAEAQYLLRLANQRVLMARDPQSALALLHSADGILAELDDPGLHEVRAAVAAEIADLNALPRVDVEGVYLRLSALIEQAGKLRIFEMPEVAPRSDSDEPAQDWKVRLRRGYEQALQKLSDYIVIRRRDVPMQALMDPQWEGLVRQNLRMLLEQSQVALLSGNQELYEASLGRARHWVAQFADTDAAAAQAMDTELQALAALTVQVDMPDISRSLRALDAAIRRNPQGGAE</sequence>
<keyword evidence="2" id="KW-1133">Transmembrane helix</keyword>
<dbReference type="RefSeq" id="WP_135442209.1">
    <property type="nucleotide sequence ID" value="NZ_SRLE01000006.1"/>
</dbReference>
<feature type="transmembrane region" description="Helical" evidence="2">
    <location>
        <begin position="82"/>
        <end position="102"/>
    </location>
</feature>
<protein>
    <submittedName>
        <fullName evidence="3">Uroporphyrinogen III</fullName>
    </submittedName>
</protein>
<proteinExistence type="predicted"/>
<feature type="region of interest" description="Disordered" evidence="1">
    <location>
        <begin position="1"/>
        <end position="53"/>
    </location>
</feature>
<evidence type="ECO:0000313" key="3">
    <source>
        <dbReference type="EMBL" id="TGD73881.1"/>
    </source>
</evidence>
<accession>A0A4Z0M301</accession>
<dbReference type="Pfam" id="PF04375">
    <property type="entry name" value="HemX"/>
    <property type="match status" value="1"/>
</dbReference>
<evidence type="ECO:0000256" key="1">
    <source>
        <dbReference type="SAM" id="MobiDB-lite"/>
    </source>
</evidence>
<dbReference type="PANTHER" id="PTHR38043">
    <property type="entry name" value="PROTEIN HEMX"/>
    <property type="match status" value="1"/>
</dbReference>
<dbReference type="EMBL" id="SRLE01000006">
    <property type="protein sequence ID" value="TGD73881.1"/>
    <property type="molecule type" value="Genomic_DNA"/>
</dbReference>
<reference evidence="3 4" key="1">
    <citation type="submission" date="2019-04" db="EMBL/GenBank/DDBJ databases">
        <title>Taxonomy of novel Haliea sp. from mangrove soil of West Coast of India.</title>
        <authorList>
            <person name="Verma A."/>
            <person name="Kumar P."/>
            <person name="Krishnamurthi S."/>
        </authorList>
    </citation>
    <scope>NUCLEOTIDE SEQUENCE [LARGE SCALE GENOMIC DNA]</scope>
    <source>
        <strain evidence="3 4">SAOS-164</strain>
    </source>
</reference>
<keyword evidence="2" id="KW-0812">Transmembrane</keyword>
<comment type="caution">
    <text evidence="3">The sequence shown here is derived from an EMBL/GenBank/DDBJ whole genome shotgun (WGS) entry which is preliminary data.</text>
</comment>
<dbReference type="Proteomes" id="UP000298050">
    <property type="component" value="Unassembled WGS sequence"/>
</dbReference>
<evidence type="ECO:0000313" key="4">
    <source>
        <dbReference type="Proteomes" id="UP000298050"/>
    </source>
</evidence>